<dbReference type="InterPro" id="IPR006202">
    <property type="entry name" value="Neur_chan_lig-bd"/>
</dbReference>
<keyword evidence="5" id="KW-0406">Ion transport</keyword>
<keyword evidence="13" id="KW-1185">Reference proteome</keyword>
<dbReference type="GO" id="GO:0045211">
    <property type="term" value="C:postsynaptic membrane"/>
    <property type="evidence" value="ECO:0007669"/>
    <property type="project" value="InterPro"/>
</dbReference>
<evidence type="ECO:0000256" key="9">
    <source>
        <dbReference type="ARBA" id="ARBA00023303"/>
    </source>
</evidence>
<keyword evidence="8" id="KW-1071">Ligand-gated ion channel</keyword>
<evidence type="ECO:0000256" key="3">
    <source>
        <dbReference type="ARBA" id="ARBA00022692"/>
    </source>
</evidence>
<keyword evidence="9" id="KW-0407">Ion channel</keyword>
<protein>
    <recommendedName>
        <fullName evidence="11">Neurotransmitter-gated ion-channel ligand-binding domain-containing protein</fullName>
    </recommendedName>
</protein>
<reference evidence="12" key="2">
    <citation type="submission" date="2025-08" db="UniProtKB">
        <authorList>
            <consortium name="Ensembl"/>
        </authorList>
    </citation>
    <scope>IDENTIFICATION</scope>
</reference>
<reference evidence="12" key="1">
    <citation type="submission" date="2021-04" db="EMBL/GenBank/DDBJ databases">
        <authorList>
            <consortium name="Wellcome Sanger Institute Data Sharing"/>
        </authorList>
    </citation>
    <scope>NUCLEOTIDE SEQUENCE [LARGE SCALE GENOMIC DNA]</scope>
</reference>
<dbReference type="Ensembl" id="ENSENLT00000035091.1">
    <property type="protein sequence ID" value="ENSENLP00000034157.1"/>
    <property type="gene ID" value="ENSENLG00000014963.1"/>
</dbReference>
<keyword evidence="2" id="KW-1003">Cell membrane</keyword>
<dbReference type="PRINTS" id="PR00254">
    <property type="entry name" value="NICOTINICR"/>
</dbReference>
<sequence>PANTTVAITLFSASSLLSGPHQRFLLRELLRDYNPMERPVANDSQTLTVLFSFTLMQIMDVDEKNQILTTNAWLQMQWYDHYLQWNQSEYPGVKNLRFTPDQVWTPDILLYNRYESLDHTHRYTQGPLQFIQDVF</sequence>
<dbReference type="InterPro" id="IPR006201">
    <property type="entry name" value="Neur_channel"/>
</dbReference>
<evidence type="ECO:0000313" key="13">
    <source>
        <dbReference type="Proteomes" id="UP000472264"/>
    </source>
</evidence>
<keyword evidence="3" id="KW-0812">Transmembrane</keyword>
<dbReference type="InParanoid" id="A0A665VS67"/>
<dbReference type="AlphaFoldDB" id="A0A665VS67"/>
<dbReference type="SUPFAM" id="SSF63712">
    <property type="entry name" value="Nicotinic receptor ligand binding domain-like"/>
    <property type="match status" value="1"/>
</dbReference>
<name>A0A665VS67_ECHNA</name>
<dbReference type="GO" id="GO:0004888">
    <property type="term" value="F:transmembrane signaling receptor activity"/>
    <property type="evidence" value="ECO:0007669"/>
    <property type="project" value="InterPro"/>
</dbReference>
<comment type="subcellular location">
    <subcellularLocation>
        <location evidence="10">Synaptic cell membrane</location>
        <topology evidence="10">Multi-pass membrane protein</topology>
    </subcellularLocation>
</comment>
<evidence type="ECO:0000259" key="11">
    <source>
        <dbReference type="Pfam" id="PF02931"/>
    </source>
</evidence>
<keyword evidence="4" id="KW-0770">Synapse</keyword>
<evidence type="ECO:0000256" key="10">
    <source>
        <dbReference type="ARBA" id="ARBA00034099"/>
    </source>
</evidence>
<keyword evidence="7" id="KW-0675">Receptor</keyword>
<evidence type="ECO:0000256" key="4">
    <source>
        <dbReference type="ARBA" id="ARBA00023018"/>
    </source>
</evidence>
<feature type="domain" description="Neurotransmitter-gated ion-channel ligand-binding" evidence="11">
    <location>
        <begin position="25"/>
        <end position="118"/>
    </location>
</feature>
<evidence type="ECO:0000256" key="1">
    <source>
        <dbReference type="ARBA" id="ARBA00022448"/>
    </source>
</evidence>
<dbReference type="Gene3D" id="2.70.170.10">
    <property type="entry name" value="Neurotransmitter-gated ion-channel ligand-binding domain"/>
    <property type="match status" value="1"/>
</dbReference>
<dbReference type="GO" id="GO:0022848">
    <property type="term" value="F:acetylcholine-gated monoatomic cation-selective channel activity"/>
    <property type="evidence" value="ECO:0007669"/>
    <property type="project" value="InterPro"/>
</dbReference>
<proteinExistence type="predicted"/>
<evidence type="ECO:0000256" key="2">
    <source>
        <dbReference type="ARBA" id="ARBA00022475"/>
    </source>
</evidence>
<evidence type="ECO:0000313" key="12">
    <source>
        <dbReference type="Ensembl" id="ENSENLP00000034157.1"/>
    </source>
</evidence>
<evidence type="ECO:0000256" key="5">
    <source>
        <dbReference type="ARBA" id="ARBA00023065"/>
    </source>
</evidence>
<dbReference type="OMA" id="VWNASEW"/>
<evidence type="ECO:0000256" key="8">
    <source>
        <dbReference type="ARBA" id="ARBA00023286"/>
    </source>
</evidence>
<dbReference type="InterPro" id="IPR002394">
    <property type="entry name" value="Nicotinic_acetylcholine_rcpt"/>
</dbReference>
<dbReference type="Pfam" id="PF02931">
    <property type="entry name" value="Neur_chan_LBD"/>
    <property type="match status" value="1"/>
</dbReference>
<dbReference type="PANTHER" id="PTHR18945">
    <property type="entry name" value="NEUROTRANSMITTER GATED ION CHANNEL"/>
    <property type="match status" value="1"/>
</dbReference>
<dbReference type="Proteomes" id="UP000472264">
    <property type="component" value="Chromosome 6"/>
</dbReference>
<organism evidence="12 13">
    <name type="scientific">Echeneis naucrates</name>
    <name type="common">Live sharksucker</name>
    <dbReference type="NCBI Taxonomy" id="173247"/>
    <lineage>
        <taxon>Eukaryota</taxon>
        <taxon>Metazoa</taxon>
        <taxon>Chordata</taxon>
        <taxon>Craniata</taxon>
        <taxon>Vertebrata</taxon>
        <taxon>Euteleostomi</taxon>
        <taxon>Actinopterygii</taxon>
        <taxon>Neopterygii</taxon>
        <taxon>Teleostei</taxon>
        <taxon>Neoteleostei</taxon>
        <taxon>Acanthomorphata</taxon>
        <taxon>Carangaria</taxon>
        <taxon>Carangiformes</taxon>
        <taxon>Echeneidae</taxon>
        <taxon>Echeneis</taxon>
    </lineage>
</organism>
<evidence type="ECO:0000256" key="7">
    <source>
        <dbReference type="ARBA" id="ARBA00023170"/>
    </source>
</evidence>
<keyword evidence="6" id="KW-0472">Membrane</keyword>
<accession>A0A665VS67</accession>
<keyword evidence="1" id="KW-0813">Transport</keyword>
<dbReference type="InterPro" id="IPR036734">
    <property type="entry name" value="Neur_chan_lig-bd_sf"/>
</dbReference>
<evidence type="ECO:0000256" key="6">
    <source>
        <dbReference type="ARBA" id="ARBA00023136"/>
    </source>
</evidence>
<reference evidence="12" key="3">
    <citation type="submission" date="2025-09" db="UniProtKB">
        <authorList>
            <consortium name="Ensembl"/>
        </authorList>
    </citation>
    <scope>IDENTIFICATION</scope>
</reference>